<evidence type="ECO:0000313" key="2">
    <source>
        <dbReference type="Proteomes" id="UP000179242"/>
    </source>
</evidence>
<dbReference type="Proteomes" id="UP000179242">
    <property type="component" value="Unassembled WGS sequence"/>
</dbReference>
<evidence type="ECO:0000313" key="1">
    <source>
        <dbReference type="EMBL" id="OGC39923.1"/>
    </source>
</evidence>
<proteinExistence type="predicted"/>
<reference evidence="1 2" key="1">
    <citation type="journal article" date="2016" name="Nat. Commun.">
        <title>Thousands of microbial genomes shed light on interconnected biogeochemical processes in an aquifer system.</title>
        <authorList>
            <person name="Anantharaman K."/>
            <person name="Brown C.T."/>
            <person name="Hug L.A."/>
            <person name="Sharon I."/>
            <person name="Castelle C.J."/>
            <person name="Probst A.J."/>
            <person name="Thomas B.C."/>
            <person name="Singh A."/>
            <person name="Wilkins M.J."/>
            <person name="Karaoz U."/>
            <person name="Brodie E.L."/>
            <person name="Williams K.H."/>
            <person name="Hubbard S.S."/>
            <person name="Banfield J.F."/>
        </authorList>
    </citation>
    <scope>NUCLEOTIDE SEQUENCE [LARGE SCALE GENOMIC DNA]</scope>
</reference>
<comment type="caution">
    <text evidence="1">The sequence shown here is derived from an EMBL/GenBank/DDBJ whole genome shotgun (WGS) entry which is preliminary data.</text>
</comment>
<accession>A0A1F4U6K2</accession>
<gene>
    <name evidence="1" type="ORF">A2438_05360</name>
</gene>
<name>A0A1F4U6K2_UNCSA</name>
<dbReference type="AlphaFoldDB" id="A0A1F4U6K2"/>
<dbReference type="EMBL" id="MEUJ01000005">
    <property type="protein sequence ID" value="OGC39923.1"/>
    <property type="molecule type" value="Genomic_DNA"/>
</dbReference>
<protein>
    <submittedName>
        <fullName evidence="1">Uncharacterized protein</fullName>
    </submittedName>
</protein>
<organism evidence="1 2">
    <name type="scientific">candidate division WOR-1 bacterium RIFOXYC2_FULL_46_14</name>
    <dbReference type="NCBI Taxonomy" id="1802587"/>
    <lineage>
        <taxon>Bacteria</taxon>
        <taxon>Bacillati</taxon>
        <taxon>Saganbacteria</taxon>
    </lineage>
</organism>
<sequence>MQERTSKKGRPNCKCKKNNNFILEPKCSFPKTESRHRDKETRAYLAERNSIPYGIKTNSPFYRFSFCPNLINMFRSHETFWEMAAQASDLPRVKETRKIRLLYPGAGSHLAPLDLFHSLIQQDKIDYAKAIYTDIDPHQLDTIRDALAKLVRAKIYTDLKITPKNYPQGGFETTFSFYYQGKRIELVYALKMSGEDYYKEEYLAGADVLTIHDPFNKSKEPSYSLLKTYLKSLAKSTAENSPLIIMENLNDGGCFGDSKYFDPTVLPGTWTKNPHPYGHREEIMFEADYSLFTFGETGRHCFNSSLTYRPDLSLWKNFSPAEMHVLTSFLAKEEIDFFVEVDGKDVNLRDNKSAKEAAKFEKTFRSFFFVLHRATRRLEKINPAFAGNLALRTIHFYKKMQTLYPELMGRTKNYFDDRITFTRTSNKDLPLPPQVKELTVGRWSKLIYPYPLPEKGNPKLLESPMIFPNKQIGYTYYNLPLFEGLFDSKNNLVGLARIPERPNTEKSPEYLRLVNGRFVEAQSIDFIADFDIVKSGVFTIVLDDPQGKNIKGLIRR</sequence>